<dbReference type="Pfam" id="PF17667">
    <property type="entry name" value="Pkinase_fungal"/>
    <property type="match status" value="1"/>
</dbReference>
<dbReference type="Gene3D" id="1.10.510.10">
    <property type="entry name" value="Transferase(Phosphotransferase) domain 1"/>
    <property type="match status" value="1"/>
</dbReference>
<dbReference type="OrthoDB" id="4177776at2759"/>
<name>A0A0G2I0E8_9EURO</name>
<dbReference type="PANTHER" id="PTHR38248">
    <property type="entry name" value="FUNK1 6"/>
    <property type="match status" value="1"/>
</dbReference>
<protein>
    <recommendedName>
        <fullName evidence="1">Fungal-type protein kinase domain-containing protein</fullName>
    </recommendedName>
</protein>
<dbReference type="SUPFAM" id="SSF56112">
    <property type="entry name" value="Protein kinase-like (PK-like)"/>
    <property type="match status" value="1"/>
</dbReference>
<organism evidence="2 3">
    <name type="scientific">[Emmonsia] crescens</name>
    <dbReference type="NCBI Taxonomy" id="73230"/>
    <lineage>
        <taxon>Eukaryota</taxon>
        <taxon>Fungi</taxon>
        <taxon>Dikarya</taxon>
        <taxon>Ascomycota</taxon>
        <taxon>Pezizomycotina</taxon>
        <taxon>Eurotiomycetes</taxon>
        <taxon>Eurotiomycetidae</taxon>
        <taxon>Onygenales</taxon>
        <taxon>Ajellomycetaceae</taxon>
        <taxon>Emergomyces</taxon>
    </lineage>
</organism>
<dbReference type="InterPro" id="IPR040976">
    <property type="entry name" value="Pkinase_fungal"/>
</dbReference>
<feature type="domain" description="Fungal-type protein kinase" evidence="1">
    <location>
        <begin position="45"/>
        <end position="159"/>
    </location>
</feature>
<dbReference type="EMBL" id="LCZI01000905">
    <property type="protein sequence ID" value="KKZ63853.1"/>
    <property type="molecule type" value="Genomic_DNA"/>
</dbReference>
<dbReference type="InterPro" id="IPR011009">
    <property type="entry name" value="Kinase-like_dom_sf"/>
</dbReference>
<dbReference type="PANTHER" id="PTHR38248:SF2">
    <property type="entry name" value="FUNK1 11"/>
    <property type="match status" value="1"/>
</dbReference>
<sequence>MRRVALERQCSVVALKGEKRAKAVLSAGSDPLTAWTQCFLLPQANDYGKPIYQSSLKAVLLAGLAGCIEGYMSLYDEAGLIQCDISPWNLMVNEDKNNPSWPAFLIDLDLAIKVQQDDFSGVQGKTGTRAFMAISVLYGEKHCFMHDLESFFWVLFWICIHYDGPGNGSTVERFEK</sequence>
<dbReference type="AlphaFoldDB" id="A0A0G2I0E8"/>
<evidence type="ECO:0000313" key="2">
    <source>
        <dbReference type="EMBL" id="KKZ63853.1"/>
    </source>
</evidence>
<gene>
    <name evidence="2" type="ORF">EMCG_01806</name>
</gene>
<comment type="caution">
    <text evidence="2">The sequence shown here is derived from an EMBL/GenBank/DDBJ whole genome shotgun (WGS) entry which is preliminary data.</text>
</comment>
<reference evidence="3" key="1">
    <citation type="journal article" date="2015" name="PLoS Genet.">
        <title>The dynamic genome and transcriptome of the human fungal pathogen Blastomyces and close relative Emmonsia.</title>
        <authorList>
            <person name="Munoz J.F."/>
            <person name="Gauthier G.M."/>
            <person name="Desjardins C.A."/>
            <person name="Gallo J.E."/>
            <person name="Holder J."/>
            <person name="Sullivan T.D."/>
            <person name="Marty A.J."/>
            <person name="Carmen J.C."/>
            <person name="Chen Z."/>
            <person name="Ding L."/>
            <person name="Gujja S."/>
            <person name="Magrini V."/>
            <person name="Misas E."/>
            <person name="Mitreva M."/>
            <person name="Priest M."/>
            <person name="Saif S."/>
            <person name="Whiston E.A."/>
            <person name="Young S."/>
            <person name="Zeng Q."/>
            <person name="Goldman W.E."/>
            <person name="Mardis E.R."/>
            <person name="Taylor J.W."/>
            <person name="McEwen J.G."/>
            <person name="Clay O.K."/>
            <person name="Klein B.S."/>
            <person name="Cuomo C.A."/>
        </authorList>
    </citation>
    <scope>NUCLEOTIDE SEQUENCE [LARGE SCALE GENOMIC DNA]</scope>
    <source>
        <strain evidence="3">UAMH 3008</strain>
    </source>
</reference>
<evidence type="ECO:0000259" key="1">
    <source>
        <dbReference type="Pfam" id="PF17667"/>
    </source>
</evidence>
<accession>A0A0G2I0E8</accession>
<dbReference type="Proteomes" id="UP000034164">
    <property type="component" value="Unassembled WGS sequence"/>
</dbReference>
<evidence type="ECO:0000313" key="3">
    <source>
        <dbReference type="Proteomes" id="UP000034164"/>
    </source>
</evidence>
<proteinExistence type="predicted"/>
<dbReference type="VEuPathDB" id="FungiDB:EMCG_01806"/>